<gene>
    <name evidence="11" type="ORF">CWI75_09500</name>
</gene>
<dbReference type="Pfam" id="PF04039">
    <property type="entry name" value="MnhB"/>
    <property type="match status" value="1"/>
</dbReference>
<dbReference type="InterPro" id="IPR007182">
    <property type="entry name" value="MnhB"/>
</dbReference>
<comment type="similarity">
    <text evidence="2">Belongs to the CPA3 antiporters (TC 2.A.63) subunit B family.</text>
</comment>
<dbReference type="AlphaFoldDB" id="A0A2N5Y393"/>
<dbReference type="OrthoDB" id="2085045at2"/>
<evidence type="ECO:0000256" key="2">
    <source>
        <dbReference type="ARBA" id="ARBA00009425"/>
    </source>
</evidence>
<feature type="transmembrane region" description="Helical" evidence="7">
    <location>
        <begin position="222"/>
        <end position="240"/>
    </location>
</feature>
<evidence type="ECO:0000256" key="7">
    <source>
        <dbReference type="SAM" id="Phobius"/>
    </source>
</evidence>
<dbReference type="PANTHER" id="PTHR33932:SF4">
    <property type="entry name" value="NA(+)_H(+) ANTIPORTER SUBUNIT B"/>
    <property type="match status" value="1"/>
</dbReference>
<feature type="transmembrane region" description="Helical" evidence="7">
    <location>
        <begin position="82"/>
        <end position="103"/>
    </location>
</feature>
<feature type="domain" description="Na+/H+ antiporter MnhB subunit-related protein" evidence="8">
    <location>
        <begin position="191"/>
        <end position="312"/>
    </location>
</feature>
<evidence type="ECO:0000256" key="6">
    <source>
        <dbReference type="ARBA" id="ARBA00023136"/>
    </source>
</evidence>
<dbReference type="Pfam" id="PF20501">
    <property type="entry name" value="MbhE"/>
    <property type="match status" value="1"/>
</dbReference>
<dbReference type="NCBIfam" id="NF009161">
    <property type="entry name" value="PRK12507.1"/>
    <property type="match status" value="1"/>
</dbReference>
<sequence length="322" mass="33773">MLIGVFLLLLLVITAVAIVRSTDLFSGVMLSGIFSLLMALNFFLLDAADVALTEAAVGAGVATVLLLAGLKLTPSTEARARPVRPIAIIVVAIIALLMIYASFGQPSLGDPTAPAQTHVAPWYIENTPELVDIPNIVTAVLASYRGYDTLGEVFVVLTAGIGVMFLLGGGRGKPFSRLHTDPPQGLSHYLIPKVIARMLAPFILLFALFIQFHGEYSPGGGFQAGAIFVAGMILYALVRGEDKALAVIPPHVLLWMSAGGALLYGSVGLLGIAMGGQFLEYSVLADNPVTGQHIGIIVIELGVGLTVTGVLLSIFHAFAARD</sequence>
<evidence type="ECO:0000259" key="9">
    <source>
        <dbReference type="Pfam" id="PF13244"/>
    </source>
</evidence>
<keyword evidence="3" id="KW-1003">Cell membrane</keyword>
<evidence type="ECO:0000313" key="12">
    <source>
        <dbReference type="Proteomes" id="UP000234845"/>
    </source>
</evidence>
<keyword evidence="6 7" id="KW-0472">Membrane</keyword>
<dbReference type="NCBIfam" id="NF009159">
    <property type="entry name" value="PRK12504.1"/>
    <property type="match status" value="1"/>
</dbReference>
<dbReference type="InterPro" id="IPR025383">
    <property type="entry name" value="MrpA_C/MbhD"/>
</dbReference>
<keyword evidence="5 7" id="KW-1133">Transmembrane helix</keyword>
<dbReference type="GO" id="GO:0005886">
    <property type="term" value="C:plasma membrane"/>
    <property type="evidence" value="ECO:0007669"/>
    <property type="project" value="UniProtKB-SubCell"/>
</dbReference>
<dbReference type="PANTHER" id="PTHR33932">
    <property type="entry name" value="NA(+)/H(+) ANTIPORTER SUBUNIT B"/>
    <property type="match status" value="1"/>
</dbReference>
<dbReference type="InterPro" id="IPR046806">
    <property type="entry name" value="MrpA_C/MbhE"/>
</dbReference>
<dbReference type="NCBIfam" id="NF009162">
    <property type="entry name" value="PRK12508.1"/>
    <property type="match status" value="1"/>
</dbReference>
<feature type="transmembrane region" description="Helical" evidence="7">
    <location>
        <begin position="150"/>
        <end position="169"/>
    </location>
</feature>
<dbReference type="EMBL" id="PKLZ01000007">
    <property type="protein sequence ID" value="PLW82861.1"/>
    <property type="molecule type" value="Genomic_DNA"/>
</dbReference>
<evidence type="ECO:0000259" key="8">
    <source>
        <dbReference type="Pfam" id="PF04039"/>
    </source>
</evidence>
<organism evidence="11 12">
    <name type="scientific">Kineobactrum sediminis</name>
    <dbReference type="NCBI Taxonomy" id="1905677"/>
    <lineage>
        <taxon>Bacteria</taxon>
        <taxon>Pseudomonadati</taxon>
        <taxon>Pseudomonadota</taxon>
        <taxon>Gammaproteobacteria</taxon>
        <taxon>Cellvibrionales</taxon>
        <taxon>Halieaceae</taxon>
        <taxon>Kineobactrum</taxon>
    </lineage>
</organism>
<dbReference type="Proteomes" id="UP000234845">
    <property type="component" value="Unassembled WGS sequence"/>
</dbReference>
<reference evidence="12" key="1">
    <citation type="submission" date="2017-11" db="EMBL/GenBank/DDBJ databases">
        <title>The draft genome sequence of Chromatocurvus sp. F02.</title>
        <authorList>
            <person name="Du Z.-J."/>
            <person name="Chang Y.-Q."/>
        </authorList>
    </citation>
    <scope>NUCLEOTIDE SEQUENCE [LARGE SCALE GENOMIC DNA]</scope>
    <source>
        <strain evidence="12">F02</strain>
    </source>
</reference>
<evidence type="ECO:0000256" key="4">
    <source>
        <dbReference type="ARBA" id="ARBA00022692"/>
    </source>
</evidence>
<keyword evidence="4 7" id="KW-0812">Transmembrane</keyword>
<feature type="domain" description="MrpA C-terminal/MbhE" evidence="10">
    <location>
        <begin position="112"/>
        <end position="167"/>
    </location>
</feature>
<feature type="transmembrane region" description="Helical" evidence="7">
    <location>
        <begin position="37"/>
        <end position="70"/>
    </location>
</feature>
<feature type="transmembrane region" description="Helical" evidence="7">
    <location>
        <begin position="252"/>
        <end position="274"/>
    </location>
</feature>
<dbReference type="Pfam" id="PF13244">
    <property type="entry name" value="MbhD"/>
    <property type="match status" value="1"/>
</dbReference>
<comment type="caution">
    <text evidence="11">The sequence shown here is derived from an EMBL/GenBank/DDBJ whole genome shotgun (WGS) entry which is preliminary data.</text>
</comment>
<feature type="transmembrane region" description="Helical" evidence="7">
    <location>
        <begin position="294"/>
        <end position="319"/>
    </location>
</feature>
<comment type="subcellular location">
    <subcellularLocation>
        <location evidence="1">Cell membrane</location>
        <topology evidence="1">Multi-pass membrane protein</topology>
    </subcellularLocation>
</comment>
<evidence type="ECO:0000256" key="1">
    <source>
        <dbReference type="ARBA" id="ARBA00004651"/>
    </source>
</evidence>
<proteinExistence type="inferred from homology"/>
<dbReference type="InterPro" id="IPR050622">
    <property type="entry name" value="CPA3_antiporter_subunitB"/>
</dbReference>
<accession>A0A2N5Y393</accession>
<feature type="transmembrane region" description="Helical" evidence="7">
    <location>
        <begin position="190"/>
        <end position="210"/>
    </location>
</feature>
<feature type="domain" description="MrpA C-terminal/MbhD" evidence="9">
    <location>
        <begin position="9"/>
        <end position="74"/>
    </location>
</feature>
<evidence type="ECO:0000259" key="10">
    <source>
        <dbReference type="Pfam" id="PF20501"/>
    </source>
</evidence>
<evidence type="ECO:0000256" key="3">
    <source>
        <dbReference type="ARBA" id="ARBA00022475"/>
    </source>
</evidence>
<evidence type="ECO:0000313" key="11">
    <source>
        <dbReference type="EMBL" id="PLW82861.1"/>
    </source>
</evidence>
<protein>
    <submittedName>
        <fullName evidence="11">Cation:proton antiporter</fullName>
    </submittedName>
</protein>
<evidence type="ECO:0000256" key="5">
    <source>
        <dbReference type="ARBA" id="ARBA00022989"/>
    </source>
</evidence>
<keyword evidence="12" id="KW-1185">Reference proteome</keyword>
<name>A0A2N5Y393_9GAMM</name>